<organism evidence="1">
    <name type="scientific">gut metagenome</name>
    <dbReference type="NCBI Taxonomy" id="749906"/>
    <lineage>
        <taxon>unclassified sequences</taxon>
        <taxon>metagenomes</taxon>
        <taxon>organismal metagenomes</taxon>
    </lineage>
</organism>
<gene>
    <name evidence="1" type="ORF">EVA_15385</name>
</gene>
<protein>
    <submittedName>
        <fullName evidence="1">Uncharacterized protein</fullName>
    </submittedName>
</protein>
<reference evidence="1" key="1">
    <citation type="journal article" date="2012" name="PLoS ONE">
        <title>Gene sets for utilization of primary and secondary nutrition supplies in the distal gut of endangered iberian lynx.</title>
        <authorList>
            <person name="Alcaide M."/>
            <person name="Messina E."/>
            <person name="Richter M."/>
            <person name="Bargiela R."/>
            <person name="Peplies J."/>
            <person name="Huws S.A."/>
            <person name="Newbold C.J."/>
            <person name="Golyshin P.N."/>
            <person name="Simon M.A."/>
            <person name="Lopez G."/>
            <person name="Yakimov M.M."/>
            <person name="Ferrer M."/>
        </authorList>
    </citation>
    <scope>NUCLEOTIDE SEQUENCE</scope>
</reference>
<sequence length="49" mass="5343">MIVTVVLSEKVSIPSINGALREVTQHSQVRRVTLGLPQKLNSLNQMVAS</sequence>
<name>J9FNI9_9ZZZZ</name>
<dbReference type="EMBL" id="AMCI01005251">
    <property type="protein sequence ID" value="EJW96506.1"/>
    <property type="molecule type" value="Genomic_DNA"/>
</dbReference>
<proteinExistence type="predicted"/>
<comment type="caution">
    <text evidence="1">The sequence shown here is derived from an EMBL/GenBank/DDBJ whole genome shotgun (WGS) entry which is preliminary data.</text>
</comment>
<dbReference type="AlphaFoldDB" id="J9FNI9"/>
<evidence type="ECO:0000313" key="1">
    <source>
        <dbReference type="EMBL" id="EJW96506.1"/>
    </source>
</evidence>
<accession>J9FNI9</accession>